<dbReference type="SMART" id="SM00499">
    <property type="entry name" value="AAI"/>
    <property type="match status" value="1"/>
</dbReference>
<keyword evidence="5 10" id="KW-0732">Signal</keyword>
<dbReference type="Proteomes" id="UP001279734">
    <property type="component" value="Unassembled WGS sequence"/>
</dbReference>
<dbReference type="InterPro" id="IPR043325">
    <property type="entry name" value="LTSS"/>
</dbReference>
<dbReference type="Gene3D" id="1.10.110.10">
    <property type="entry name" value="Plant lipid-transfer and hydrophobic proteins"/>
    <property type="match status" value="1"/>
</dbReference>
<dbReference type="SUPFAM" id="SSF47699">
    <property type="entry name" value="Bifunctional inhibitor/lipid-transfer protein/seed storage 2S albumin"/>
    <property type="match status" value="1"/>
</dbReference>
<evidence type="ECO:0000256" key="8">
    <source>
        <dbReference type="ARBA" id="ARBA00023288"/>
    </source>
</evidence>
<evidence type="ECO:0000256" key="5">
    <source>
        <dbReference type="ARBA" id="ARBA00022729"/>
    </source>
</evidence>
<keyword evidence="3" id="KW-1003">Cell membrane</keyword>
<evidence type="ECO:0000256" key="10">
    <source>
        <dbReference type="SAM" id="SignalP"/>
    </source>
</evidence>
<dbReference type="GO" id="GO:0008289">
    <property type="term" value="F:lipid binding"/>
    <property type="evidence" value="ECO:0007669"/>
    <property type="project" value="InterPro"/>
</dbReference>
<evidence type="ECO:0000256" key="2">
    <source>
        <dbReference type="ARBA" id="ARBA00009748"/>
    </source>
</evidence>
<evidence type="ECO:0000256" key="3">
    <source>
        <dbReference type="ARBA" id="ARBA00022475"/>
    </source>
</evidence>
<dbReference type="GO" id="GO:0006869">
    <property type="term" value="P:lipid transport"/>
    <property type="evidence" value="ECO:0007669"/>
    <property type="project" value="InterPro"/>
</dbReference>
<keyword evidence="4" id="KW-0472">Membrane</keyword>
<dbReference type="Pfam" id="PF14368">
    <property type="entry name" value="LTP_2"/>
    <property type="match status" value="1"/>
</dbReference>
<dbReference type="AlphaFoldDB" id="A0AAD3T739"/>
<dbReference type="InterPro" id="IPR036312">
    <property type="entry name" value="Bifun_inhib/LTP/seed_sf"/>
</dbReference>
<evidence type="ECO:0000256" key="4">
    <source>
        <dbReference type="ARBA" id="ARBA00022622"/>
    </source>
</evidence>
<comment type="caution">
    <text evidence="12">The sequence shown here is derived from an EMBL/GenBank/DDBJ whole genome shotgun (WGS) entry which is preliminary data.</text>
</comment>
<proteinExistence type="inferred from homology"/>
<dbReference type="EMBL" id="BSYO01000026">
    <property type="protein sequence ID" value="GMH23719.1"/>
    <property type="molecule type" value="Genomic_DNA"/>
</dbReference>
<feature type="compositionally biased region" description="Low complexity" evidence="9">
    <location>
        <begin position="128"/>
        <end position="138"/>
    </location>
</feature>
<evidence type="ECO:0000313" key="13">
    <source>
        <dbReference type="Proteomes" id="UP001279734"/>
    </source>
</evidence>
<protein>
    <recommendedName>
        <fullName evidence="11">Bifunctional inhibitor/plant lipid transfer protein/seed storage helical domain-containing protein</fullName>
    </recommendedName>
</protein>
<keyword evidence="13" id="KW-1185">Reference proteome</keyword>
<dbReference type="FunFam" id="1.10.110.10:FF:000001">
    <property type="entry name" value="Bifunctional inhibitor/lipid-transfer protein/seed storage 2S albumin superfamily protein"/>
    <property type="match status" value="1"/>
</dbReference>
<keyword evidence="7" id="KW-0325">Glycoprotein</keyword>
<keyword evidence="8" id="KW-0449">Lipoprotein</keyword>
<dbReference type="PANTHER" id="PTHR33044">
    <property type="entry name" value="BIFUNCTIONAL INHIBITOR/LIPID-TRANSFER PROTEIN/SEED STORAGE 2S ALBUMIN SUPERFAMILY PROTEIN-RELATED"/>
    <property type="match status" value="1"/>
</dbReference>
<feature type="chain" id="PRO_5042204472" description="Bifunctional inhibitor/plant lipid transfer protein/seed storage helical domain-containing protein" evidence="10">
    <location>
        <begin position="18"/>
        <end position="182"/>
    </location>
</feature>
<evidence type="ECO:0000259" key="11">
    <source>
        <dbReference type="SMART" id="SM00499"/>
    </source>
</evidence>
<dbReference type="CDD" id="cd00010">
    <property type="entry name" value="AAI_LTSS"/>
    <property type="match status" value="1"/>
</dbReference>
<reference evidence="12" key="1">
    <citation type="submission" date="2023-05" db="EMBL/GenBank/DDBJ databases">
        <title>Nepenthes gracilis genome sequencing.</title>
        <authorList>
            <person name="Fukushima K."/>
        </authorList>
    </citation>
    <scope>NUCLEOTIDE SEQUENCE</scope>
    <source>
        <strain evidence="12">SING2019-196</strain>
    </source>
</reference>
<name>A0AAD3T739_NEPGR</name>
<sequence length="182" mass="18184">MAMKMGVLFLVLMCVWALGDGNVAEAASTTDCSSLVMDMADCLSFVTNGSTDTKPTGSCCSGLKTVLKTDAECLCETFKSSGQLGFALNVTKALSLPSACHVKTPSFSKCGLTLVSSTGAPVVSPAGAPSSSIANAPSEGSKAPTPSLGNSGSSTLRVSVGSVIAALIMAVSGCMLLDAVPF</sequence>
<feature type="region of interest" description="Disordered" evidence="9">
    <location>
        <begin position="128"/>
        <end position="153"/>
    </location>
</feature>
<feature type="signal peptide" evidence="10">
    <location>
        <begin position="1"/>
        <end position="17"/>
    </location>
</feature>
<evidence type="ECO:0000256" key="7">
    <source>
        <dbReference type="ARBA" id="ARBA00023180"/>
    </source>
</evidence>
<gene>
    <name evidence="12" type="ORF">Nepgr_025562</name>
</gene>
<keyword evidence="6" id="KW-1015">Disulfide bond</keyword>
<dbReference type="GO" id="GO:0098552">
    <property type="term" value="C:side of membrane"/>
    <property type="evidence" value="ECO:0007669"/>
    <property type="project" value="UniProtKB-KW"/>
</dbReference>
<evidence type="ECO:0000256" key="6">
    <source>
        <dbReference type="ARBA" id="ARBA00023157"/>
    </source>
</evidence>
<evidence type="ECO:0000313" key="12">
    <source>
        <dbReference type="EMBL" id="GMH23719.1"/>
    </source>
</evidence>
<comment type="subcellular location">
    <subcellularLocation>
        <location evidence="1">Cell membrane</location>
        <topology evidence="1">Lipid-anchor</topology>
        <topology evidence="1">GPI-anchor</topology>
    </subcellularLocation>
</comment>
<keyword evidence="4" id="KW-0336">GPI-anchor</keyword>
<comment type="similarity">
    <text evidence="2">Belongs to the plant LTP family.</text>
</comment>
<dbReference type="InterPro" id="IPR016140">
    <property type="entry name" value="Bifunc_inhib/LTP/seed_store"/>
</dbReference>
<evidence type="ECO:0000256" key="9">
    <source>
        <dbReference type="SAM" id="MobiDB-lite"/>
    </source>
</evidence>
<organism evidence="12 13">
    <name type="scientific">Nepenthes gracilis</name>
    <name type="common">Slender pitcher plant</name>
    <dbReference type="NCBI Taxonomy" id="150966"/>
    <lineage>
        <taxon>Eukaryota</taxon>
        <taxon>Viridiplantae</taxon>
        <taxon>Streptophyta</taxon>
        <taxon>Embryophyta</taxon>
        <taxon>Tracheophyta</taxon>
        <taxon>Spermatophyta</taxon>
        <taxon>Magnoliopsida</taxon>
        <taxon>eudicotyledons</taxon>
        <taxon>Gunneridae</taxon>
        <taxon>Pentapetalae</taxon>
        <taxon>Caryophyllales</taxon>
        <taxon>Nepenthaceae</taxon>
        <taxon>Nepenthes</taxon>
    </lineage>
</organism>
<dbReference type="InterPro" id="IPR000528">
    <property type="entry name" value="Plant_nsLTP"/>
</dbReference>
<evidence type="ECO:0000256" key="1">
    <source>
        <dbReference type="ARBA" id="ARBA00004609"/>
    </source>
</evidence>
<accession>A0AAD3T739</accession>
<feature type="domain" description="Bifunctional inhibitor/plant lipid transfer protein/seed storage helical" evidence="11">
    <location>
        <begin position="32"/>
        <end position="110"/>
    </location>
</feature>
<dbReference type="PRINTS" id="PR00382">
    <property type="entry name" value="LIPIDTRNSFER"/>
</dbReference>
<dbReference type="GO" id="GO:0005886">
    <property type="term" value="C:plasma membrane"/>
    <property type="evidence" value="ECO:0007669"/>
    <property type="project" value="UniProtKB-SubCell"/>
</dbReference>